<dbReference type="PANTHER" id="PTHR10445">
    <property type="entry name" value="GENERAL TRANSCRIPTION FACTOR IIF SUBUNIT 2"/>
    <property type="match status" value="1"/>
</dbReference>
<accession>A0A7R9ZU80</accession>
<dbReference type="InterPro" id="IPR040504">
    <property type="entry name" value="TFIIF_beta_N"/>
</dbReference>
<dbReference type="InterPro" id="IPR036390">
    <property type="entry name" value="WH_DNA-bd_sf"/>
</dbReference>
<sequence>MSPTDNNFGSKNDGVTKSSNKVTANSYGNLDLGESGKECWMIRVPPKLASAWEDCPEGTILGELVFRKGGGKGSNLKKIKPSLEVNVDQNVAKFSIGGNGDSTTIQDNQKQHLPLHYSLQAMTKKVPTLHPFTRHPNGSVKVHGTVTRTANLQVIQDAKYRALCKSRILASTVHNNRFVKPVESNQIVQQSKSKGANTNKNKHMNTAANSTAKQGFGDAVHLFGKRLMESQQQQAAAYKVALSTGGRNGNKKARRFAPDEPVKSIIFQLYEDKPYWTTKDLRAASGGRPEAEIKKVLQEIAIYHRSGEQKNTWELKKEYQSGNATGGSTAETRTT</sequence>
<evidence type="ECO:0000256" key="1">
    <source>
        <dbReference type="ARBA" id="ARBA00004123"/>
    </source>
</evidence>
<protein>
    <recommendedName>
        <fullName evidence="11">Transcription initiation factor IIF subunit beta</fullName>
    </recommendedName>
</protein>
<reference evidence="10" key="1">
    <citation type="submission" date="2021-01" db="EMBL/GenBank/DDBJ databases">
        <authorList>
            <person name="Corre E."/>
            <person name="Pelletier E."/>
            <person name="Niang G."/>
            <person name="Scheremetjew M."/>
            <person name="Finn R."/>
            <person name="Kale V."/>
            <person name="Holt S."/>
            <person name="Cochrane G."/>
            <person name="Meng A."/>
            <person name="Brown T."/>
            <person name="Cohen L."/>
        </authorList>
    </citation>
    <scope>NUCLEOTIDE SEQUENCE</scope>
    <source>
        <strain evidence="10">B593</strain>
    </source>
</reference>
<dbReference type="GO" id="GO:0006367">
    <property type="term" value="P:transcription initiation at RNA polymerase II promoter"/>
    <property type="evidence" value="ECO:0007669"/>
    <property type="project" value="InterPro"/>
</dbReference>
<dbReference type="AlphaFoldDB" id="A0A7R9ZU80"/>
<dbReference type="Gene3D" id="1.10.10.10">
    <property type="entry name" value="Winged helix-like DNA-binding domain superfamily/Winged helix DNA-binding domain"/>
    <property type="match status" value="1"/>
</dbReference>
<proteinExistence type="inferred from homology"/>
<dbReference type="EMBL" id="HBEH01000883">
    <property type="protein sequence ID" value="CAD8344015.1"/>
    <property type="molecule type" value="Transcribed_RNA"/>
</dbReference>
<dbReference type="FunFam" id="1.10.10.10:FF:000035">
    <property type="entry name" value="General transcription factor IIF subunit 2"/>
    <property type="match status" value="1"/>
</dbReference>
<evidence type="ECO:0000256" key="2">
    <source>
        <dbReference type="ARBA" id="ARBA00009543"/>
    </source>
</evidence>
<dbReference type="SUPFAM" id="SSF50916">
    <property type="entry name" value="Rap30/74 interaction domains"/>
    <property type="match status" value="1"/>
</dbReference>
<keyword evidence="3" id="KW-0805">Transcription regulation</keyword>
<dbReference type="GO" id="GO:0005674">
    <property type="term" value="C:transcription factor TFIIF complex"/>
    <property type="evidence" value="ECO:0007669"/>
    <property type="project" value="InterPro"/>
</dbReference>
<evidence type="ECO:0000313" key="10">
    <source>
        <dbReference type="EMBL" id="CAD8344015.1"/>
    </source>
</evidence>
<evidence type="ECO:0000256" key="3">
    <source>
        <dbReference type="ARBA" id="ARBA00023015"/>
    </source>
</evidence>
<dbReference type="InterPro" id="IPR040450">
    <property type="entry name" value="TFIIF_beta_HTH"/>
</dbReference>
<comment type="subcellular location">
    <subcellularLocation>
        <location evidence="1">Nucleus</location>
    </subcellularLocation>
</comment>
<organism evidence="10">
    <name type="scientific">Pseudo-nitzschia arenysensis</name>
    <dbReference type="NCBI Taxonomy" id="697910"/>
    <lineage>
        <taxon>Eukaryota</taxon>
        <taxon>Sar</taxon>
        <taxon>Stramenopiles</taxon>
        <taxon>Ochrophyta</taxon>
        <taxon>Bacillariophyta</taxon>
        <taxon>Bacillariophyceae</taxon>
        <taxon>Bacillariophycidae</taxon>
        <taxon>Bacillariales</taxon>
        <taxon>Bacillariaceae</taxon>
        <taxon>Pseudo-nitzschia</taxon>
    </lineage>
</organism>
<name>A0A7R9ZU80_9STRA</name>
<evidence type="ECO:0008006" key="11">
    <source>
        <dbReference type="Google" id="ProtNLM"/>
    </source>
</evidence>
<keyword evidence="5" id="KW-0804">Transcription</keyword>
<dbReference type="Pfam" id="PF02270">
    <property type="entry name" value="TFIIF_beta"/>
    <property type="match status" value="1"/>
</dbReference>
<feature type="domain" description="TFIIF beta subunit HTH" evidence="8">
    <location>
        <begin position="257"/>
        <end position="320"/>
    </location>
</feature>
<dbReference type="GO" id="GO:0003677">
    <property type="term" value="F:DNA binding"/>
    <property type="evidence" value="ECO:0007669"/>
    <property type="project" value="UniProtKB-KW"/>
</dbReference>
<dbReference type="InterPro" id="IPR011039">
    <property type="entry name" value="TFIIF_interaction"/>
</dbReference>
<dbReference type="InterPro" id="IPR036388">
    <property type="entry name" value="WH-like_DNA-bd_sf"/>
</dbReference>
<dbReference type="Pfam" id="PF17683">
    <property type="entry name" value="TFIIF_beta_N"/>
    <property type="match status" value="1"/>
</dbReference>
<evidence type="ECO:0000256" key="7">
    <source>
        <dbReference type="SAM" id="MobiDB-lite"/>
    </source>
</evidence>
<dbReference type="InterPro" id="IPR003196">
    <property type="entry name" value="TFIIF_beta"/>
</dbReference>
<dbReference type="SUPFAM" id="SSF46785">
    <property type="entry name" value="Winged helix' DNA-binding domain"/>
    <property type="match status" value="1"/>
</dbReference>
<feature type="domain" description="TFIIF beta subunit N-terminal" evidence="9">
    <location>
        <begin position="37"/>
        <end position="182"/>
    </location>
</feature>
<feature type="region of interest" description="Disordered" evidence="7">
    <location>
        <begin position="1"/>
        <end position="27"/>
    </location>
</feature>
<feature type="compositionally biased region" description="Polar residues" evidence="7">
    <location>
        <begin position="320"/>
        <end position="335"/>
    </location>
</feature>
<evidence type="ECO:0000256" key="4">
    <source>
        <dbReference type="ARBA" id="ARBA00023125"/>
    </source>
</evidence>
<dbReference type="PANTHER" id="PTHR10445:SF0">
    <property type="entry name" value="GENERAL TRANSCRIPTION FACTOR IIF SUBUNIT 2"/>
    <property type="match status" value="1"/>
</dbReference>
<keyword evidence="4" id="KW-0238">DNA-binding</keyword>
<evidence type="ECO:0000256" key="5">
    <source>
        <dbReference type="ARBA" id="ARBA00023163"/>
    </source>
</evidence>
<keyword evidence="6" id="KW-0539">Nucleus</keyword>
<feature type="region of interest" description="Disordered" evidence="7">
    <location>
        <begin position="312"/>
        <end position="335"/>
    </location>
</feature>
<gene>
    <name evidence="10" type="ORF">PARE0329_LOCUS650</name>
</gene>
<evidence type="ECO:0000256" key="6">
    <source>
        <dbReference type="ARBA" id="ARBA00023242"/>
    </source>
</evidence>
<evidence type="ECO:0000259" key="9">
    <source>
        <dbReference type="Pfam" id="PF17683"/>
    </source>
</evidence>
<comment type="similarity">
    <text evidence="2">Belongs to the TFIIF beta subunit family.</text>
</comment>
<evidence type="ECO:0000259" key="8">
    <source>
        <dbReference type="Pfam" id="PF02270"/>
    </source>
</evidence>